<evidence type="ECO:0000313" key="2">
    <source>
        <dbReference type="Proteomes" id="UP001234297"/>
    </source>
</evidence>
<gene>
    <name evidence="1" type="ORF">MRB53_033029</name>
</gene>
<accession>A0ACC2KTI5</accession>
<reference evidence="1 2" key="1">
    <citation type="journal article" date="2022" name="Hortic Res">
        <title>A haplotype resolved chromosomal level avocado genome allows analysis of novel avocado genes.</title>
        <authorList>
            <person name="Nath O."/>
            <person name="Fletcher S.J."/>
            <person name="Hayward A."/>
            <person name="Shaw L.M."/>
            <person name="Masouleh A.K."/>
            <person name="Furtado A."/>
            <person name="Henry R.J."/>
            <person name="Mitter N."/>
        </authorList>
    </citation>
    <scope>NUCLEOTIDE SEQUENCE [LARGE SCALE GENOMIC DNA]</scope>
    <source>
        <strain evidence="2">cv. Hass</strain>
    </source>
</reference>
<organism evidence="1 2">
    <name type="scientific">Persea americana</name>
    <name type="common">Avocado</name>
    <dbReference type="NCBI Taxonomy" id="3435"/>
    <lineage>
        <taxon>Eukaryota</taxon>
        <taxon>Viridiplantae</taxon>
        <taxon>Streptophyta</taxon>
        <taxon>Embryophyta</taxon>
        <taxon>Tracheophyta</taxon>
        <taxon>Spermatophyta</taxon>
        <taxon>Magnoliopsida</taxon>
        <taxon>Magnoliidae</taxon>
        <taxon>Laurales</taxon>
        <taxon>Lauraceae</taxon>
        <taxon>Persea</taxon>
    </lineage>
</organism>
<dbReference type="Proteomes" id="UP001234297">
    <property type="component" value="Chromosome 11"/>
</dbReference>
<proteinExistence type="predicted"/>
<protein>
    <submittedName>
        <fullName evidence="1">Uncharacterized protein</fullName>
    </submittedName>
</protein>
<dbReference type="EMBL" id="CM056819">
    <property type="protein sequence ID" value="KAJ8624499.1"/>
    <property type="molecule type" value="Genomic_DNA"/>
</dbReference>
<name>A0ACC2KTI5_PERAE</name>
<comment type="caution">
    <text evidence="1">The sequence shown here is derived from an EMBL/GenBank/DDBJ whole genome shotgun (WGS) entry which is preliminary data.</text>
</comment>
<evidence type="ECO:0000313" key="1">
    <source>
        <dbReference type="EMBL" id="KAJ8624499.1"/>
    </source>
</evidence>
<sequence length="89" mass="10096">MSTATVRVQKATSDLLIDPDWTMNINICDSVNKNHCLTDAQTTLGSFAWEMQLAMLYFKDTWFNGSDCLLACCMPPTHAFCFCRQFLTT</sequence>
<keyword evidence="2" id="KW-1185">Reference proteome</keyword>